<keyword evidence="3 5" id="KW-1133">Transmembrane helix</keyword>
<keyword evidence="2 5" id="KW-0812">Transmembrane</keyword>
<dbReference type="SUPFAM" id="SSF81321">
    <property type="entry name" value="Family A G protein-coupled receptor-like"/>
    <property type="match status" value="1"/>
</dbReference>
<gene>
    <name evidence="7" type="ORF">GSOID_T00023482001</name>
</gene>
<dbReference type="InterPro" id="IPR017452">
    <property type="entry name" value="GPCR_Rhodpsn_7TM"/>
</dbReference>
<sequence>TSTSERTVIIRRKASISGVLIVFVYLISWLPNRLTSSLLMIQQYEIAKIPDNVMKPLMFVHKLNSCWLILAVAINPFLYALHGQNIRQGVIKSMKKSPITAMITEATTRGRIATRAFRFSNIAGDSTKLKKSSLDEKTSPLTSKINCRSASIPVN</sequence>
<name>E4Z134_OIKDI</name>
<keyword evidence="4 5" id="KW-0472">Membrane</keyword>
<dbReference type="GO" id="GO:0016020">
    <property type="term" value="C:membrane"/>
    <property type="evidence" value="ECO:0007669"/>
    <property type="project" value="UniProtKB-SubCell"/>
</dbReference>
<evidence type="ECO:0000256" key="4">
    <source>
        <dbReference type="ARBA" id="ARBA00023136"/>
    </source>
</evidence>
<reference evidence="7" key="1">
    <citation type="journal article" date="2010" name="Science">
        <title>Plasticity of animal genome architecture unmasked by rapid evolution of a pelagic tunicate.</title>
        <authorList>
            <person name="Denoeud F."/>
            <person name="Henriet S."/>
            <person name="Mungpakdee S."/>
            <person name="Aury J.M."/>
            <person name="Da Silva C."/>
            <person name="Brinkmann H."/>
            <person name="Mikhaleva J."/>
            <person name="Olsen L.C."/>
            <person name="Jubin C."/>
            <person name="Canestro C."/>
            <person name="Bouquet J.M."/>
            <person name="Danks G."/>
            <person name="Poulain J."/>
            <person name="Campsteijn C."/>
            <person name="Adamski M."/>
            <person name="Cross I."/>
            <person name="Yadetie F."/>
            <person name="Muffato M."/>
            <person name="Louis A."/>
            <person name="Butcher S."/>
            <person name="Tsagkogeorga G."/>
            <person name="Konrad A."/>
            <person name="Singh S."/>
            <person name="Jensen M.F."/>
            <person name="Cong E.H."/>
            <person name="Eikeseth-Otteraa H."/>
            <person name="Noel B."/>
            <person name="Anthouard V."/>
            <person name="Porcel B.M."/>
            <person name="Kachouri-Lafond R."/>
            <person name="Nishino A."/>
            <person name="Ugolini M."/>
            <person name="Chourrout P."/>
            <person name="Nishida H."/>
            <person name="Aasland R."/>
            <person name="Huzurbazar S."/>
            <person name="Westhof E."/>
            <person name="Delsuc F."/>
            <person name="Lehrach H."/>
            <person name="Reinhardt R."/>
            <person name="Weissenbach J."/>
            <person name="Roy S.W."/>
            <person name="Artiguenave F."/>
            <person name="Postlethwait J.H."/>
            <person name="Manak J.R."/>
            <person name="Thompson E.M."/>
            <person name="Jaillon O."/>
            <person name="Du Pasquier L."/>
            <person name="Boudinot P."/>
            <person name="Liberles D.A."/>
            <person name="Volff J.N."/>
            <person name="Philippe H."/>
            <person name="Lenhard B."/>
            <person name="Roest Crollius H."/>
            <person name="Wincker P."/>
            <person name="Chourrout D."/>
        </authorList>
    </citation>
    <scope>NUCLEOTIDE SEQUENCE [LARGE SCALE GENOMIC DNA]</scope>
</reference>
<organism evidence="7">
    <name type="scientific">Oikopleura dioica</name>
    <name type="common">Tunicate</name>
    <dbReference type="NCBI Taxonomy" id="34765"/>
    <lineage>
        <taxon>Eukaryota</taxon>
        <taxon>Metazoa</taxon>
        <taxon>Chordata</taxon>
        <taxon>Tunicata</taxon>
        <taxon>Appendicularia</taxon>
        <taxon>Copelata</taxon>
        <taxon>Oikopleuridae</taxon>
        <taxon>Oikopleura</taxon>
    </lineage>
</organism>
<evidence type="ECO:0000256" key="5">
    <source>
        <dbReference type="SAM" id="Phobius"/>
    </source>
</evidence>
<comment type="subcellular location">
    <subcellularLocation>
        <location evidence="1">Membrane</location>
    </subcellularLocation>
</comment>
<feature type="non-terminal residue" evidence="7">
    <location>
        <position position="1"/>
    </location>
</feature>
<feature type="domain" description="G-protein coupled receptors family 1 profile" evidence="6">
    <location>
        <begin position="1"/>
        <end position="79"/>
    </location>
</feature>
<evidence type="ECO:0000256" key="3">
    <source>
        <dbReference type="ARBA" id="ARBA00022989"/>
    </source>
</evidence>
<feature type="transmembrane region" description="Helical" evidence="5">
    <location>
        <begin position="12"/>
        <end position="30"/>
    </location>
</feature>
<dbReference type="Proteomes" id="UP000011014">
    <property type="component" value="Unassembled WGS sequence"/>
</dbReference>
<dbReference type="PROSITE" id="PS50262">
    <property type="entry name" value="G_PROTEIN_RECEP_F1_2"/>
    <property type="match status" value="1"/>
</dbReference>
<evidence type="ECO:0000256" key="2">
    <source>
        <dbReference type="ARBA" id="ARBA00022692"/>
    </source>
</evidence>
<proteinExistence type="predicted"/>
<feature type="transmembrane region" description="Helical" evidence="5">
    <location>
        <begin position="59"/>
        <end position="81"/>
    </location>
</feature>
<dbReference type="EMBL" id="FN656427">
    <property type="protein sequence ID" value="CBY41412.1"/>
    <property type="molecule type" value="Genomic_DNA"/>
</dbReference>
<dbReference type="AlphaFoldDB" id="E4Z134"/>
<accession>E4Z134</accession>
<evidence type="ECO:0000313" key="7">
    <source>
        <dbReference type="EMBL" id="CBY41412.1"/>
    </source>
</evidence>
<protein>
    <recommendedName>
        <fullName evidence="6">G-protein coupled receptors family 1 profile domain-containing protein</fullName>
    </recommendedName>
</protein>
<dbReference type="Gene3D" id="1.20.1070.10">
    <property type="entry name" value="Rhodopsin 7-helix transmembrane proteins"/>
    <property type="match status" value="1"/>
</dbReference>
<evidence type="ECO:0000256" key="1">
    <source>
        <dbReference type="ARBA" id="ARBA00004370"/>
    </source>
</evidence>
<evidence type="ECO:0000259" key="6">
    <source>
        <dbReference type="PROSITE" id="PS50262"/>
    </source>
</evidence>